<dbReference type="OrthoDB" id="2454149at2"/>
<feature type="transmembrane region" description="Helical" evidence="1">
    <location>
        <begin position="27"/>
        <end position="45"/>
    </location>
</feature>
<keyword evidence="1" id="KW-0472">Membrane</keyword>
<sequence>MILVAIAALWMLDKDFSDIELGIRFLIAIGASLLSGLISYTLFFLDHRDQRK</sequence>
<proteinExistence type="predicted"/>
<dbReference type="EMBL" id="WBOT01000004">
    <property type="protein sequence ID" value="KAB2332052.1"/>
    <property type="molecule type" value="Genomic_DNA"/>
</dbReference>
<dbReference type="AlphaFoldDB" id="A0A7V7RKX2"/>
<comment type="caution">
    <text evidence="2">The sequence shown here is derived from an EMBL/GenBank/DDBJ whole genome shotgun (WGS) entry which is preliminary data.</text>
</comment>
<organism evidence="2 3">
    <name type="scientific">Bacillus mesophilum</name>
    <dbReference type="NCBI Taxonomy" id="1071718"/>
    <lineage>
        <taxon>Bacteria</taxon>
        <taxon>Bacillati</taxon>
        <taxon>Bacillota</taxon>
        <taxon>Bacilli</taxon>
        <taxon>Bacillales</taxon>
        <taxon>Bacillaceae</taxon>
        <taxon>Bacillus</taxon>
    </lineage>
</organism>
<name>A0A7V7RKX2_9BACI</name>
<protein>
    <submittedName>
        <fullName evidence="2">Histidine kinase</fullName>
    </submittedName>
</protein>
<accession>A0A7V7RKX2</accession>
<evidence type="ECO:0000313" key="2">
    <source>
        <dbReference type="EMBL" id="KAB2332052.1"/>
    </source>
</evidence>
<keyword evidence="1" id="KW-1133">Transmembrane helix</keyword>
<dbReference type="GO" id="GO:0016301">
    <property type="term" value="F:kinase activity"/>
    <property type="evidence" value="ECO:0007669"/>
    <property type="project" value="UniProtKB-KW"/>
</dbReference>
<reference evidence="2 3" key="1">
    <citation type="journal article" date="2014" name="Arch. Microbiol.">
        <title>Bacillus mesophilum sp. nov., strain IITR-54T, a novel 4-chlorobiphenyl dechlorinating bacterium.</title>
        <authorList>
            <person name="Manickam N."/>
            <person name="Singh N.K."/>
            <person name="Bajaj A."/>
            <person name="Kumar R.M."/>
            <person name="Kaur G."/>
            <person name="Kaur N."/>
            <person name="Bala M."/>
            <person name="Kumar A."/>
            <person name="Mayilraj S."/>
        </authorList>
    </citation>
    <scope>NUCLEOTIDE SEQUENCE [LARGE SCALE GENOMIC DNA]</scope>
    <source>
        <strain evidence="2 3">IITR-54</strain>
    </source>
</reference>
<keyword evidence="3" id="KW-1185">Reference proteome</keyword>
<keyword evidence="2" id="KW-0808">Transferase</keyword>
<dbReference type="Proteomes" id="UP000441354">
    <property type="component" value="Unassembled WGS sequence"/>
</dbReference>
<keyword evidence="2" id="KW-0418">Kinase</keyword>
<gene>
    <name evidence="2" type="ORF">F7732_14315</name>
</gene>
<evidence type="ECO:0000256" key="1">
    <source>
        <dbReference type="SAM" id="Phobius"/>
    </source>
</evidence>
<evidence type="ECO:0000313" key="3">
    <source>
        <dbReference type="Proteomes" id="UP000441354"/>
    </source>
</evidence>
<keyword evidence="1" id="KW-0812">Transmembrane</keyword>